<organism evidence="1 2">
    <name type="scientific">Candida albicans</name>
    <name type="common">Yeast</name>
    <dbReference type="NCBI Taxonomy" id="5476"/>
    <lineage>
        <taxon>Eukaryota</taxon>
        <taxon>Fungi</taxon>
        <taxon>Dikarya</taxon>
        <taxon>Ascomycota</taxon>
        <taxon>Saccharomycotina</taxon>
        <taxon>Pichiomycetes</taxon>
        <taxon>Debaryomycetaceae</taxon>
        <taxon>Candida/Lodderomyces clade</taxon>
        <taxon>Candida</taxon>
    </lineage>
</organism>
<comment type="caution">
    <text evidence="1">The sequence shown here is derived from an EMBL/GenBank/DDBJ whole genome shotgun (WGS) entry which is preliminary data.</text>
</comment>
<gene>
    <name evidence="1" type="ORF">FOB64_002754</name>
</gene>
<dbReference type="AlphaFoldDB" id="A0A8H6BZ06"/>
<reference evidence="1 2" key="1">
    <citation type="submission" date="2020-03" db="EMBL/GenBank/DDBJ databases">
        <title>FDA dAtabase for Regulatory Grade micrObial Sequences (FDA-ARGOS): Supporting development and validation of Infectious Disease Dx tests.</title>
        <authorList>
            <person name="Campos J."/>
            <person name="Goldberg B."/>
            <person name="Tallon L."/>
            <person name="Sadzewicz L."/>
            <person name="Vavikolanu K."/>
            <person name="Mehta A."/>
            <person name="Aluvathingal J."/>
            <person name="Nadendla S."/>
            <person name="Nandy P."/>
            <person name="Geyer C."/>
            <person name="Yan Y."/>
            <person name="Sichtig H."/>
        </authorList>
    </citation>
    <scope>NUCLEOTIDE SEQUENCE [LARGE SCALE GENOMIC DNA]</scope>
    <source>
        <strain evidence="1 2">FDAARGOS_656</strain>
    </source>
</reference>
<accession>A0A8H6BZ06</accession>
<evidence type="ECO:0000313" key="1">
    <source>
        <dbReference type="EMBL" id="KAF6070060.1"/>
    </source>
</evidence>
<dbReference type="EMBL" id="JABWAD010000028">
    <property type="protein sequence ID" value="KAF6070060.1"/>
    <property type="molecule type" value="Genomic_DNA"/>
</dbReference>
<sequence length="176" mass="20292">MEDRAIHTSPTRWLHHYSSTTDTANSGLQKVDTRWSNKTYFPKQAIQLESFEGDNLITQSKPSMFSRLLSKFRSIGKKEIVPPNYRSSSILSEKIHKNHSVSAFFPSTTSKETPYENIFSPSVDKPMDTIDTIQENNCTMAFIKHDCRTESNFFSSDFFRDSVRPVIDYDESEITD</sequence>
<protein>
    <submittedName>
        <fullName evidence="1">Uncharacterized protein</fullName>
    </submittedName>
</protein>
<evidence type="ECO:0000313" key="2">
    <source>
        <dbReference type="Proteomes" id="UP000536275"/>
    </source>
</evidence>
<proteinExistence type="predicted"/>
<name>A0A8H6BZ06_CANAX</name>
<dbReference type="Proteomes" id="UP000536275">
    <property type="component" value="Unassembled WGS sequence"/>
</dbReference>